<reference evidence="2 3" key="1">
    <citation type="submission" date="2022-05" db="EMBL/GenBank/DDBJ databases">
        <title>S8-45 Sphingomonas ultraviolaceadurans.</title>
        <authorList>
            <person name="Liu Y."/>
        </authorList>
    </citation>
    <scope>NUCLEOTIDE SEQUENCE [LARGE SCALE GENOMIC DNA]</scope>
    <source>
        <strain evidence="2 3">S8-45</strain>
    </source>
</reference>
<keyword evidence="1" id="KW-0732">Signal</keyword>
<organism evidence="2 3">
    <name type="scientific">Sphingomonas glaciei</name>
    <dbReference type="NCBI Taxonomy" id="2938948"/>
    <lineage>
        <taxon>Bacteria</taxon>
        <taxon>Pseudomonadati</taxon>
        <taxon>Pseudomonadota</taxon>
        <taxon>Alphaproteobacteria</taxon>
        <taxon>Sphingomonadales</taxon>
        <taxon>Sphingomonadaceae</taxon>
        <taxon>Sphingomonas</taxon>
    </lineage>
</organism>
<dbReference type="Proteomes" id="UP000831921">
    <property type="component" value="Chromosome"/>
</dbReference>
<feature type="chain" id="PRO_5047429830" evidence="1">
    <location>
        <begin position="29"/>
        <end position="180"/>
    </location>
</feature>
<name>A0ABY5MWU2_9SPHN</name>
<accession>A0ABY5MWU2</accession>
<dbReference type="EMBL" id="CP097253">
    <property type="protein sequence ID" value="UUR08922.1"/>
    <property type="molecule type" value="Genomic_DNA"/>
</dbReference>
<evidence type="ECO:0000313" key="3">
    <source>
        <dbReference type="Proteomes" id="UP000831921"/>
    </source>
</evidence>
<dbReference type="RefSeq" id="WP_249504692.1">
    <property type="nucleotide sequence ID" value="NZ_CP097253.1"/>
</dbReference>
<dbReference type="InterPro" id="IPR025293">
    <property type="entry name" value="YfiR/HmsC-like"/>
</dbReference>
<keyword evidence="3" id="KW-1185">Reference proteome</keyword>
<evidence type="ECO:0000313" key="2">
    <source>
        <dbReference type="EMBL" id="UUR08922.1"/>
    </source>
</evidence>
<sequence length="180" mass="19360">MVHQLSRWPAIFGLAACVLVATSTQAHAQAIEQSVKAAFLTKFPRYVEWPASARTGTRPIDLCVVGSDPFGRLLNQAARSDPNPIIIHHLVRAEQARSCAIAFLGGTRQQSVGQMVAVLQGAPVLTVTDARHGSSQGMIHFAIHQGKVGFHINDALAARNRLSISSRLLQLALSVRQRGG</sequence>
<evidence type="ECO:0000256" key="1">
    <source>
        <dbReference type="SAM" id="SignalP"/>
    </source>
</evidence>
<protein>
    <submittedName>
        <fullName evidence="2">YfiR family protein</fullName>
    </submittedName>
</protein>
<gene>
    <name evidence="2" type="ORF">M1K48_04650</name>
</gene>
<proteinExistence type="predicted"/>
<dbReference type="Pfam" id="PF13689">
    <property type="entry name" value="DUF4154"/>
    <property type="match status" value="1"/>
</dbReference>
<feature type="signal peptide" evidence="1">
    <location>
        <begin position="1"/>
        <end position="28"/>
    </location>
</feature>